<evidence type="ECO:0000256" key="5">
    <source>
        <dbReference type="HAMAP-Rule" id="MF_00376"/>
    </source>
</evidence>
<dbReference type="PANTHER" id="PTHR10695:SF46">
    <property type="entry name" value="BIFUNCTIONAL COENZYME A SYNTHASE-RELATED"/>
    <property type="match status" value="1"/>
</dbReference>
<dbReference type="RefSeq" id="WP_193952124.1">
    <property type="nucleotide sequence ID" value="NZ_JADEYS010000003.1"/>
</dbReference>
<dbReference type="InterPro" id="IPR001977">
    <property type="entry name" value="Depp_CoAkinase"/>
</dbReference>
<evidence type="ECO:0000256" key="3">
    <source>
        <dbReference type="ARBA" id="ARBA00022840"/>
    </source>
</evidence>
<dbReference type="NCBIfam" id="TIGR00152">
    <property type="entry name" value="dephospho-CoA kinase"/>
    <property type="match status" value="1"/>
</dbReference>
<keyword evidence="5" id="KW-0963">Cytoplasm</keyword>
<dbReference type="UniPathway" id="UPA00241">
    <property type="reaction ID" value="UER00356"/>
</dbReference>
<gene>
    <name evidence="5" type="primary">coaE</name>
    <name evidence="7" type="ORF">IOQ59_04810</name>
</gene>
<dbReference type="Gene3D" id="3.40.50.300">
    <property type="entry name" value="P-loop containing nucleotide triphosphate hydrolases"/>
    <property type="match status" value="1"/>
</dbReference>
<comment type="function">
    <text evidence="5">Catalyzes the phosphorylation of the 3'-hydroxyl group of dephosphocoenzyme A to form coenzyme A.</text>
</comment>
<dbReference type="AlphaFoldDB" id="A0A8J7FBD0"/>
<dbReference type="EC" id="2.7.1.24" evidence="5 6"/>
<proteinExistence type="inferred from homology"/>
<evidence type="ECO:0000256" key="2">
    <source>
        <dbReference type="ARBA" id="ARBA00022741"/>
    </source>
</evidence>
<keyword evidence="5 7" id="KW-0418">Kinase</keyword>
<dbReference type="PROSITE" id="PS51219">
    <property type="entry name" value="DPCK"/>
    <property type="match status" value="1"/>
</dbReference>
<comment type="caution">
    <text evidence="7">The sequence shown here is derived from an EMBL/GenBank/DDBJ whole genome shotgun (WGS) entry which is preliminary data.</text>
</comment>
<dbReference type="SUPFAM" id="SSF52540">
    <property type="entry name" value="P-loop containing nucleoside triphosphate hydrolases"/>
    <property type="match status" value="1"/>
</dbReference>
<dbReference type="InterPro" id="IPR027417">
    <property type="entry name" value="P-loop_NTPase"/>
</dbReference>
<keyword evidence="5 7" id="KW-0808">Transferase</keyword>
<comment type="catalytic activity">
    <reaction evidence="5">
        <text>3'-dephospho-CoA + ATP = ADP + CoA + H(+)</text>
        <dbReference type="Rhea" id="RHEA:18245"/>
        <dbReference type="ChEBI" id="CHEBI:15378"/>
        <dbReference type="ChEBI" id="CHEBI:30616"/>
        <dbReference type="ChEBI" id="CHEBI:57287"/>
        <dbReference type="ChEBI" id="CHEBI:57328"/>
        <dbReference type="ChEBI" id="CHEBI:456216"/>
        <dbReference type="EC" id="2.7.1.24"/>
    </reaction>
</comment>
<name>A0A8J7FBD0_9GAMM</name>
<dbReference type="GO" id="GO:0015937">
    <property type="term" value="P:coenzyme A biosynthetic process"/>
    <property type="evidence" value="ECO:0007669"/>
    <property type="project" value="UniProtKB-UniRule"/>
</dbReference>
<dbReference type="PANTHER" id="PTHR10695">
    <property type="entry name" value="DEPHOSPHO-COA KINASE-RELATED"/>
    <property type="match status" value="1"/>
</dbReference>
<dbReference type="HAMAP" id="MF_00376">
    <property type="entry name" value="Dephospho_CoA_kinase"/>
    <property type="match status" value="1"/>
</dbReference>
<evidence type="ECO:0000256" key="4">
    <source>
        <dbReference type="ARBA" id="ARBA00022993"/>
    </source>
</evidence>
<dbReference type="EMBL" id="JADEYS010000003">
    <property type="protein sequence ID" value="MBE9396579.1"/>
    <property type="molecule type" value="Genomic_DNA"/>
</dbReference>
<feature type="binding site" evidence="5">
    <location>
        <begin position="11"/>
        <end position="16"/>
    </location>
    <ligand>
        <name>ATP</name>
        <dbReference type="ChEBI" id="CHEBI:30616"/>
    </ligand>
</feature>
<protein>
    <recommendedName>
        <fullName evidence="5 6">Dephospho-CoA kinase</fullName>
        <ecNumber evidence="5 6">2.7.1.24</ecNumber>
    </recommendedName>
    <alternativeName>
        <fullName evidence="5">Dephosphocoenzyme A kinase</fullName>
    </alternativeName>
</protein>
<dbReference type="GO" id="GO:0004140">
    <property type="term" value="F:dephospho-CoA kinase activity"/>
    <property type="evidence" value="ECO:0007669"/>
    <property type="project" value="UniProtKB-UniRule"/>
</dbReference>
<dbReference type="Pfam" id="PF01121">
    <property type="entry name" value="CoaE"/>
    <property type="match status" value="1"/>
</dbReference>
<evidence type="ECO:0000313" key="8">
    <source>
        <dbReference type="Proteomes" id="UP000640333"/>
    </source>
</evidence>
<evidence type="ECO:0000313" key="7">
    <source>
        <dbReference type="EMBL" id="MBE9396579.1"/>
    </source>
</evidence>
<sequence>MFVVGLTGGIGCGKSAVSERLAEKNIPIIDADVVAREVVAPGEPALDAIGKRFGEAVLLEDGCLNRPKLREIVFADEKQRVWLEQLLHPIIRDRILAKLENLESLYAVLASPLLLETDQHLLVNHVVVVDAPEERQIERTAARDNTSEDQVRAIIAAQMPREERLERADTVFDNSGDQSKLDANVASLHQALVALANSEIE</sequence>
<dbReference type="Proteomes" id="UP000640333">
    <property type="component" value="Unassembled WGS sequence"/>
</dbReference>
<keyword evidence="4 5" id="KW-0173">Coenzyme A biosynthesis</keyword>
<keyword evidence="2 5" id="KW-0547">Nucleotide-binding</keyword>
<dbReference type="GO" id="GO:0005737">
    <property type="term" value="C:cytoplasm"/>
    <property type="evidence" value="ECO:0007669"/>
    <property type="project" value="UniProtKB-SubCell"/>
</dbReference>
<accession>A0A8J7FBD0</accession>
<keyword evidence="3 5" id="KW-0067">ATP-binding</keyword>
<organism evidence="7 8">
    <name type="scientific">Pontibacterium sinense</name>
    <dbReference type="NCBI Taxonomy" id="2781979"/>
    <lineage>
        <taxon>Bacteria</taxon>
        <taxon>Pseudomonadati</taxon>
        <taxon>Pseudomonadota</taxon>
        <taxon>Gammaproteobacteria</taxon>
        <taxon>Oceanospirillales</taxon>
        <taxon>Oceanospirillaceae</taxon>
        <taxon>Pontibacterium</taxon>
    </lineage>
</organism>
<reference evidence="7" key="1">
    <citation type="submission" date="2020-10" db="EMBL/GenBank/DDBJ databases">
        <title>Bacterium isolated from coastal waters sediment.</title>
        <authorList>
            <person name="Chen R.-J."/>
            <person name="Lu D.-C."/>
            <person name="Zhu K.-L."/>
            <person name="Du Z.-J."/>
        </authorList>
    </citation>
    <scope>NUCLEOTIDE SEQUENCE</scope>
    <source>
        <strain evidence="7">N1Y112</strain>
    </source>
</reference>
<comment type="similarity">
    <text evidence="1 5">Belongs to the CoaE family.</text>
</comment>
<comment type="pathway">
    <text evidence="5">Cofactor biosynthesis; coenzyme A biosynthesis; CoA from (R)-pantothenate: step 5/5.</text>
</comment>
<comment type="subcellular location">
    <subcellularLocation>
        <location evidence="5">Cytoplasm</location>
    </subcellularLocation>
</comment>
<keyword evidence="8" id="KW-1185">Reference proteome</keyword>
<evidence type="ECO:0000256" key="1">
    <source>
        <dbReference type="ARBA" id="ARBA00009018"/>
    </source>
</evidence>
<evidence type="ECO:0000256" key="6">
    <source>
        <dbReference type="NCBIfam" id="TIGR00152"/>
    </source>
</evidence>
<dbReference type="GO" id="GO:0005524">
    <property type="term" value="F:ATP binding"/>
    <property type="evidence" value="ECO:0007669"/>
    <property type="project" value="UniProtKB-UniRule"/>
</dbReference>
<dbReference type="CDD" id="cd02022">
    <property type="entry name" value="DPCK"/>
    <property type="match status" value="1"/>
</dbReference>